<dbReference type="EMBL" id="CP080333">
    <property type="protein sequence ID" value="QYL19153.1"/>
    <property type="molecule type" value="Genomic_DNA"/>
</dbReference>
<dbReference type="Gene3D" id="1.10.860.10">
    <property type="entry name" value="DNAb Helicase, Chain A"/>
    <property type="match status" value="1"/>
</dbReference>
<reference evidence="1 2" key="1">
    <citation type="submission" date="2021-07" db="EMBL/GenBank/DDBJ databases">
        <title>Whole genome sequencing of non-tuberculosis mycobacteria type-strains.</title>
        <authorList>
            <person name="Igarashi Y."/>
            <person name="Osugi A."/>
            <person name="Mitarai S."/>
        </authorList>
    </citation>
    <scope>NUCLEOTIDE SEQUENCE [LARGE SCALE GENOMIC DNA]</scope>
    <source>
        <strain evidence="1 2">JCM 16370</strain>
    </source>
</reference>
<keyword evidence="2" id="KW-1185">Reference proteome</keyword>
<gene>
    <name evidence="1" type="ORF">K0O64_12070</name>
</gene>
<dbReference type="RefSeq" id="WP_096311236.1">
    <property type="nucleotide sequence ID" value="NZ_BAAAVX010000005.1"/>
</dbReference>
<dbReference type="Proteomes" id="UP000825367">
    <property type="component" value="Chromosome"/>
</dbReference>
<sequence length="160" mass="16525">MSAQIPPIGPHPSVDVLLVGAALWESDHLALVSLAFVRDDDIENPALAQILATVRSMVYAHQAHSPQLVLAELKRAGSLTPAVAEQLKAATTSGADPAAVRQYAIASVADSLRRRTAAAGAALSAIAEGAEADIAPMVERAATSVRDCADRLATLRGKDG</sequence>
<organism evidence="1 2">
    <name type="scientific">Mycolicibacterium pallens</name>
    <dbReference type="NCBI Taxonomy" id="370524"/>
    <lineage>
        <taxon>Bacteria</taxon>
        <taxon>Bacillati</taxon>
        <taxon>Actinomycetota</taxon>
        <taxon>Actinomycetes</taxon>
        <taxon>Mycobacteriales</taxon>
        <taxon>Mycobacteriaceae</taxon>
        <taxon>Mycolicibacterium</taxon>
    </lineage>
</organism>
<evidence type="ECO:0000313" key="2">
    <source>
        <dbReference type="Proteomes" id="UP000825367"/>
    </source>
</evidence>
<protein>
    <submittedName>
        <fullName evidence="1">Uncharacterized protein</fullName>
    </submittedName>
</protein>
<dbReference type="InterPro" id="IPR016136">
    <property type="entry name" value="DNA_helicase_N/primase_C"/>
</dbReference>
<name>A0ABX8VMX1_9MYCO</name>
<proteinExistence type="predicted"/>
<evidence type="ECO:0000313" key="1">
    <source>
        <dbReference type="EMBL" id="QYL19153.1"/>
    </source>
</evidence>
<accession>A0ABX8VMX1</accession>